<dbReference type="CDD" id="cd06529">
    <property type="entry name" value="S24_LexA-like"/>
    <property type="match status" value="1"/>
</dbReference>
<organism evidence="9 10">
    <name type="scientific">Nitrosomonas halophila</name>
    <dbReference type="NCBI Taxonomy" id="44576"/>
    <lineage>
        <taxon>Bacteria</taxon>
        <taxon>Pseudomonadati</taxon>
        <taxon>Pseudomonadota</taxon>
        <taxon>Betaproteobacteria</taxon>
        <taxon>Nitrosomonadales</taxon>
        <taxon>Nitrosomonadaceae</taxon>
        <taxon>Nitrosomonas</taxon>
    </lineage>
</organism>
<sequence>MTTVVPYTASGKLAHLPPLQRAEADPVACRLPLLQHRVPAGFPSPADEYVENSLDLNTYLIRNRAATFFFRVAGDSMTGAHIHDGDMLIVDRSIEPRHGHIVLAVINNEYTVKRLYSVAGVVELHAENPAYPPIRFQEHEELQVWGVVVGTVARFNV</sequence>
<dbReference type="PANTHER" id="PTHR33516:SF2">
    <property type="entry name" value="LEXA REPRESSOR-RELATED"/>
    <property type="match status" value="1"/>
</dbReference>
<dbReference type="InterPro" id="IPR006197">
    <property type="entry name" value="Peptidase_S24_LexA"/>
</dbReference>
<feature type="domain" description="Peptidase S24/S26A/S26B/S26C" evidence="8">
    <location>
        <begin position="32"/>
        <end position="149"/>
    </location>
</feature>
<dbReference type="OrthoDB" id="9802364at2"/>
<reference evidence="9 10" key="1">
    <citation type="submission" date="2016-10" db="EMBL/GenBank/DDBJ databases">
        <authorList>
            <person name="de Groot N.N."/>
        </authorList>
    </citation>
    <scope>NUCLEOTIDE SEQUENCE [LARGE SCALE GENOMIC DNA]</scope>
    <source>
        <strain evidence="9 10">Nm1</strain>
    </source>
</reference>
<dbReference type="STRING" id="44576.SAMN05421881_10837"/>
<keyword evidence="6" id="KW-0742">SOS response</keyword>
<dbReference type="InterPro" id="IPR015927">
    <property type="entry name" value="Peptidase_S24_S26A/B/C"/>
</dbReference>
<evidence type="ECO:0000256" key="7">
    <source>
        <dbReference type="RuleBase" id="RU003991"/>
    </source>
</evidence>
<dbReference type="PRINTS" id="PR00726">
    <property type="entry name" value="LEXASERPTASE"/>
</dbReference>
<keyword evidence="3 7" id="KW-0378">Hydrolase</keyword>
<evidence type="ECO:0000256" key="2">
    <source>
        <dbReference type="ARBA" id="ARBA00022763"/>
    </source>
</evidence>
<dbReference type="InterPro" id="IPR036286">
    <property type="entry name" value="LexA/Signal_pep-like_sf"/>
</dbReference>
<evidence type="ECO:0000256" key="4">
    <source>
        <dbReference type="ARBA" id="ARBA00022813"/>
    </source>
</evidence>
<gene>
    <name evidence="9" type="ORF">SAMN05421881_10837</name>
</gene>
<dbReference type="PANTHER" id="PTHR33516">
    <property type="entry name" value="LEXA REPRESSOR"/>
    <property type="match status" value="1"/>
</dbReference>
<dbReference type="GO" id="GO:0006355">
    <property type="term" value="P:regulation of DNA-templated transcription"/>
    <property type="evidence" value="ECO:0007669"/>
    <property type="project" value="InterPro"/>
</dbReference>
<evidence type="ECO:0000256" key="5">
    <source>
        <dbReference type="ARBA" id="ARBA00023204"/>
    </source>
</evidence>
<dbReference type="GO" id="GO:0009432">
    <property type="term" value="P:SOS response"/>
    <property type="evidence" value="ECO:0007669"/>
    <property type="project" value="UniProtKB-KW"/>
</dbReference>
<dbReference type="InterPro" id="IPR050077">
    <property type="entry name" value="LexA_repressor"/>
</dbReference>
<keyword evidence="2" id="KW-0227">DNA damage</keyword>
<dbReference type="Pfam" id="PF00717">
    <property type="entry name" value="Peptidase_S24"/>
    <property type="match status" value="1"/>
</dbReference>
<dbReference type="Proteomes" id="UP000198640">
    <property type="component" value="Unassembled WGS sequence"/>
</dbReference>
<proteinExistence type="inferred from homology"/>
<keyword evidence="4 7" id="KW-0068">Autocatalytic cleavage</keyword>
<dbReference type="SUPFAM" id="SSF51306">
    <property type="entry name" value="LexA/Signal peptidase"/>
    <property type="match status" value="1"/>
</dbReference>
<dbReference type="GO" id="GO:0003677">
    <property type="term" value="F:DNA binding"/>
    <property type="evidence" value="ECO:0007669"/>
    <property type="project" value="InterPro"/>
</dbReference>
<evidence type="ECO:0000313" key="10">
    <source>
        <dbReference type="Proteomes" id="UP000198640"/>
    </source>
</evidence>
<dbReference type="AlphaFoldDB" id="A0A1H3NXU9"/>
<name>A0A1H3NXU9_9PROT</name>
<comment type="similarity">
    <text evidence="1 7">Belongs to the peptidase S24 family.</text>
</comment>
<evidence type="ECO:0000313" key="9">
    <source>
        <dbReference type="EMBL" id="SDY93707.1"/>
    </source>
</evidence>
<dbReference type="RefSeq" id="WP_090415708.1">
    <property type="nucleotide sequence ID" value="NZ_FNOY01000083.1"/>
</dbReference>
<accession>A0A1H3NXU9</accession>
<evidence type="ECO:0000256" key="3">
    <source>
        <dbReference type="ARBA" id="ARBA00022801"/>
    </source>
</evidence>
<dbReference type="Gene3D" id="2.10.109.10">
    <property type="entry name" value="Umud Fragment, subunit A"/>
    <property type="match status" value="1"/>
</dbReference>
<keyword evidence="5" id="KW-0234">DNA repair</keyword>
<dbReference type="GO" id="GO:0016787">
    <property type="term" value="F:hydrolase activity"/>
    <property type="evidence" value="ECO:0007669"/>
    <property type="project" value="UniProtKB-KW"/>
</dbReference>
<dbReference type="EMBL" id="FNOY01000083">
    <property type="protein sequence ID" value="SDY93707.1"/>
    <property type="molecule type" value="Genomic_DNA"/>
</dbReference>
<dbReference type="GO" id="GO:0006281">
    <property type="term" value="P:DNA repair"/>
    <property type="evidence" value="ECO:0007669"/>
    <property type="project" value="UniProtKB-KW"/>
</dbReference>
<keyword evidence="10" id="KW-1185">Reference proteome</keyword>
<dbReference type="NCBIfam" id="NF007621">
    <property type="entry name" value="PRK10276.1"/>
    <property type="match status" value="1"/>
</dbReference>
<evidence type="ECO:0000256" key="6">
    <source>
        <dbReference type="ARBA" id="ARBA00023236"/>
    </source>
</evidence>
<evidence type="ECO:0000256" key="1">
    <source>
        <dbReference type="ARBA" id="ARBA00007484"/>
    </source>
</evidence>
<evidence type="ECO:0000259" key="8">
    <source>
        <dbReference type="Pfam" id="PF00717"/>
    </source>
</evidence>
<dbReference type="InterPro" id="IPR039418">
    <property type="entry name" value="LexA-like"/>
</dbReference>
<protein>
    <submittedName>
        <fullName evidence="9">DNA polymerase V</fullName>
    </submittedName>
</protein>